<keyword evidence="3" id="KW-0812">Transmembrane</keyword>
<sequence length="152" mass="16339">MKYQLAQAGFSLIEVCLSIALASICIVVGVSGLLTVWQLNQHQSINLEDDAMFQHALQTIGQDIHGSTRVAFYNQELFVSMADARQFTYYVNQQDQLIRTQAGGGDAVVAAHVVQLNADVQGAMVHLQLQLADGTTSSFDALQANALGAASQ</sequence>
<evidence type="ECO:0000313" key="4">
    <source>
        <dbReference type="EMBL" id="MFD1675009.1"/>
    </source>
</evidence>
<evidence type="ECO:0000256" key="2">
    <source>
        <dbReference type="ARBA" id="ARBA00023287"/>
    </source>
</evidence>
<feature type="transmembrane region" description="Helical" evidence="3">
    <location>
        <begin position="12"/>
        <end position="37"/>
    </location>
</feature>
<name>A0ABW4JGV0_9BACL</name>
<dbReference type="RefSeq" id="WP_377942880.1">
    <property type="nucleotide sequence ID" value="NZ_JBHUCX010000024.1"/>
</dbReference>
<dbReference type="Proteomes" id="UP001597079">
    <property type="component" value="Unassembled WGS sequence"/>
</dbReference>
<keyword evidence="3" id="KW-1133">Transmembrane helix</keyword>
<comment type="subcellular location">
    <subcellularLocation>
        <location evidence="1">Cell surface</location>
    </subcellularLocation>
</comment>
<keyword evidence="5" id="KW-1185">Reference proteome</keyword>
<organism evidence="4 5">
    <name type="scientific">Alicyclobacillus fodiniaquatilis</name>
    <dbReference type="NCBI Taxonomy" id="1661150"/>
    <lineage>
        <taxon>Bacteria</taxon>
        <taxon>Bacillati</taxon>
        <taxon>Bacillota</taxon>
        <taxon>Bacilli</taxon>
        <taxon>Bacillales</taxon>
        <taxon>Alicyclobacillaceae</taxon>
        <taxon>Alicyclobacillus</taxon>
    </lineage>
</organism>
<keyword evidence="3" id="KW-0472">Membrane</keyword>
<proteinExistence type="predicted"/>
<dbReference type="InterPro" id="IPR012902">
    <property type="entry name" value="N_methyl_site"/>
</dbReference>
<dbReference type="NCBIfam" id="TIGR02532">
    <property type="entry name" value="IV_pilin_GFxxxE"/>
    <property type="match status" value="1"/>
</dbReference>
<evidence type="ECO:0000256" key="3">
    <source>
        <dbReference type="SAM" id="Phobius"/>
    </source>
</evidence>
<dbReference type="EMBL" id="JBHUCX010000024">
    <property type="protein sequence ID" value="MFD1675009.1"/>
    <property type="molecule type" value="Genomic_DNA"/>
</dbReference>
<reference evidence="5" key="1">
    <citation type="journal article" date="2019" name="Int. J. Syst. Evol. Microbiol.">
        <title>The Global Catalogue of Microorganisms (GCM) 10K type strain sequencing project: providing services to taxonomists for standard genome sequencing and annotation.</title>
        <authorList>
            <consortium name="The Broad Institute Genomics Platform"/>
            <consortium name="The Broad Institute Genome Sequencing Center for Infectious Disease"/>
            <person name="Wu L."/>
            <person name="Ma J."/>
        </authorList>
    </citation>
    <scope>NUCLEOTIDE SEQUENCE [LARGE SCALE GENOMIC DNA]</scope>
    <source>
        <strain evidence="5">CGMCC 1.12286</strain>
    </source>
</reference>
<evidence type="ECO:0000256" key="1">
    <source>
        <dbReference type="ARBA" id="ARBA00004241"/>
    </source>
</evidence>
<keyword evidence="2" id="KW-0178">Competence</keyword>
<protein>
    <submittedName>
        <fullName evidence="4">Type II secretion system protein J</fullName>
    </submittedName>
</protein>
<comment type="caution">
    <text evidence="4">The sequence shown here is derived from an EMBL/GenBank/DDBJ whole genome shotgun (WGS) entry which is preliminary data.</text>
</comment>
<evidence type="ECO:0000313" key="5">
    <source>
        <dbReference type="Proteomes" id="UP001597079"/>
    </source>
</evidence>
<gene>
    <name evidence="4" type="ORF">ACFSB2_09915</name>
</gene>
<accession>A0ABW4JGV0</accession>